<proteinExistence type="predicted"/>
<keyword evidence="2" id="KW-0560">Oxidoreductase</keyword>
<evidence type="ECO:0000313" key="3">
    <source>
        <dbReference type="Proteomes" id="UP000693970"/>
    </source>
</evidence>
<name>A0A9K3L7D3_9STRA</name>
<dbReference type="AlphaFoldDB" id="A0A9K3L7D3"/>
<dbReference type="OrthoDB" id="445007at2759"/>
<comment type="cofactor">
    <cofactor evidence="1">
        <name>Fe cation</name>
        <dbReference type="ChEBI" id="CHEBI:24875"/>
    </cofactor>
</comment>
<evidence type="ECO:0000256" key="1">
    <source>
        <dbReference type="ARBA" id="ARBA00001962"/>
    </source>
</evidence>
<reference evidence="2" key="1">
    <citation type="journal article" date="2021" name="Sci. Rep.">
        <title>Diploid genomic architecture of Nitzschia inconspicua, an elite biomass production diatom.</title>
        <authorList>
            <person name="Oliver A."/>
            <person name="Podell S."/>
            <person name="Pinowska A."/>
            <person name="Traller J.C."/>
            <person name="Smith S.R."/>
            <person name="McClure R."/>
            <person name="Beliaev A."/>
            <person name="Bohutskyi P."/>
            <person name="Hill E.A."/>
            <person name="Rabines A."/>
            <person name="Zheng H."/>
            <person name="Allen L.Z."/>
            <person name="Kuo A."/>
            <person name="Grigoriev I.V."/>
            <person name="Allen A.E."/>
            <person name="Hazlebeck D."/>
            <person name="Allen E.E."/>
        </authorList>
    </citation>
    <scope>NUCLEOTIDE SEQUENCE</scope>
    <source>
        <strain evidence="2">Hildebrandi</strain>
    </source>
</reference>
<comment type="caution">
    <text evidence="2">The sequence shown here is derived from an EMBL/GenBank/DDBJ whole genome shotgun (WGS) entry which is preliminary data.</text>
</comment>
<evidence type="ECO:0000313" key="2">
    <source>
        <dbReference type="EMBL" id="KAG7356852.1"/>
    </source>
</evidence>
<dbReference type="Pfam" id="PF05721">
    <property type="entry name" value="PhyH"/>
    <property type="match status" value="1"/>
</dbReference>
<gene>
    <name evidence="2" type="ORF">IV203_001539</name>
</gene>
<dbReference type="GO" id="GO:0051213">
    <property type="term" value="F:dioxygenase activity"/>
    <property type="evidence" value="ECO:0007669"/>
    <property type="project" value="UniProtKB-KW"/>
</dbReference>
<dbReference type="EMBL" id="JAGRRH010000015">
    <property type="protein sequence ID" value="KAG7356852.1"/>
    <property type="molecule type" value="Genomic_DNA"/>
</dbReference>
<dbReference type="InterPro" id="IPR008775">
    <property type="entry name" value="Phytyl_CoA_dOase-like"/>
</dbReference>
<protein>
    <submittedName>
        <fullName evidence="2">Phytanoyl-CoA dioxygenase family protein</fullName>
    </submittedName>
</protein>
<dbReference type="Proteomes" id="UP000693970">
    <property type="component" value="Unassembled WGS sequence"/>
</dbReference>
<keyword evidence="2" id="KW-0223">Dioxygenase</keyword>
<dbReference type="PANTHER" id="PTHR20883">
    <property type="entry name" value="PHYTANOYL-COA DIOXYGENASE DOMAIN CONTAINING 1"/>
    <property type="match status" value="1"/>
</dbReference>
<sequence length="435" mass="48231">MATRNYSSLHSVSAPTAACCLVASVMLLALTTLSAPVTAFVPAATTNSPITTGVASKTTATTTTTRLFQSTRTATPIGEVISAVGAGIDEEEFQPKKEKILKEPALWEYNFGLQDPVLTLPHGIVKDVSAPERFEVSEEQIQTLERDGVLHLKGVFDQEWVDYLRKATAYQVDEPHFWAFAGTASKLYDYIQRNVWQTNSAFARFYYHSAMGHVLAQCGRTDEIRVSTDLLMVNPNKGFKWHQDNQNGPISWEEGLRFWITMDETPKDYGAPVYLKGSHKNNVVDDQAVFVDIEQEGLEDYKDQLLEFRTMPGDMLVWHPRTIHKVDGPVDGIWTSYRRVLGGTVAKGGAIYHDKRGSGGVLSDLGRHGLQDGDKLKSSFFPVVYPQFDKQEAAERDSGKVGRNPVDIVTKIGGLATKASGERFNSFFQVLGSRS</sequence>
<keyword evidence="3" id="KW-1185">Reference proteome</keyword>
<dbReference type="PANTHER" id="PTHR20883:SF49">
    <property type="entry name" value="PHYTANOYL-COA DIOXYGENASE"/>
    <property type="match status" value="1"/>
</dbReference>
<reference evidence="2" key="2">
    <citation type="submission" date="2021-04" db="EMBL/GenBank/DDBJ databases">
        <authorList>
            <person name="Podell S."/>
        </authorList>
    </citation>
    <scope>NUCLEOTIDE SEQUENCE</scope>
    <source>
        <strain evidence="2">Hildebrandi</strain>
    </source>
</reference>
<organism evidence="2 3">
    <name type="scientific">Nitzschia inconspicua</name>
    <dbReference type="NCBI Taxonomy" id="303405"/>
    <lineage>
        <taxon>Eukaryota</taxon>
        <taxon>Sar</taxon>
        <taxon>Stramenopiles</taxon>
        <taxon>Ochrophyta</taxon>
        <taxon>Bacillariophyta</taxon>
        <taxon>Bacillariophyceae</taxon>
        <taxon>Bacillariophycidae</taxon>
        <taxon>Bacillariales</taxon>
        <taxon>Bacillariaceae</taxon>
        <taxon>Nitzschia</taxon>
    </lineage>
</organism>
<accession>A0A9K3L7D3</accession>